<evidence type="ECO:0000313" key="12">
    <source>
        <dbReference type="EMBL" id="KAH6892157.1"/>
    </source>
</evidence>
<feature type="transmembrane region" description="Helical" evidence="11">
    <location>
        <begin position="159"/>
        <end position="180"/>
    </location>
</feature>
<accession>A0A9P8WA08</accession>
<dbReference type="GO" id="GO:0005774">
    <property type="term" value="C:vacuolar membrane"/>
    <property type="evidence" value="ECO:0007669"/>
    <property type="project" value="TreeGrafter"/>
</dbReference>
<evidence type="ECO:0000256" key="2">
    <source>
        <dbReference type="ARBA" id="ARBA00006855"/>
    </source>
</evidence>
<evidence type="ECO:0000256" key="8">
    <source>
        <dbReference type="ARBA" id="ARBA00023136"/>
    </source>
</evidence>
<keyword evidence="5" id="KW-0677">Repeat</keyword>
<dbReference type="Proteomes" id="UP000777438">
    <property type="component" value="Unassembled WGS sequence"/>
</dbReference>
<dbReference type="AlphaFoldDB" id="A0A9P8WA08"/>
<evidence type="ECO:0000256" key="6">
    <source>
        <dbReference type="ARBA" id="ARBA00022847"/>
    </source>
</evidence>
<dbReference type="GO" id="GO:0015293">
    <property type="term" value="F:symporter activity"/>
    <property type="evidence" value="ECO:0007669"/>
    <property type="project" value="UniProtKB-KW"/>
</dbReference>
<proteinExistence type="inferred from homology"/>
<reference evidence="12 13" key="1">
    <citation type="journal article" date="2021" name="Nat. Commun.">
        <title>Genetic determinants of endophytism in the Arabidopsis root mycobiome.</title>
        <authorList>
            <person name="Mesny F."/>
            <person name="Miyauchi S."/>
            <person name="Thiergart T."/>
            <person name="Pickel B."/>
            <person name="Atanasova L."/>
            <person name="Karlsson M."/>
            <person name="Huettel B."/>
            <person name="Barry K.W."/>
            <person name="Haridas S."/>
            <person name="Chen C."/>
            <person name="Bauer D."/>
            <person name="Andreopoulos W."/>
            <person name="Pangilinan J."/>
            <person name="LaButti K."/>
            <person name="Riley R."/>
            <person name="Lipzen A."/>
            <person name="Clum A."/>
            <person name="Drula E."/>
            <person name="Henrissat B."/>
            <person name="Kohler A."/>
            <person name="Grigoriev I.V."/>
            <person name="Martin F.M."/>
            <person name="Hacquard S."/>
        </authorList>
    </citation>
    <scope>NUCLEOTIDE SEQUENCE [LARGE SCALE GENOMIC DNA]</scope>
    <source>
        <strain evidence="12 13">MPI-CAGE-CH-0241</strain>
    </source>
</reference>
<dbReference type="PANTHER" id="PTHR13131:SF5">
    <property type="entry name" value="CYSTINOSIN"/>
    <property type="match status" value="1"/>
</dbReference>
<evidence type="ECO:0000256" key="9">
    <source>
        <dbReference type="ARBA" id="ARBA00023228"/>
    </source>
</evidence>
<keyword evidence="6" id="KW-0769">Symport</keyword>
<evidence type="ECO:0000256" key="1">
    <source>
        <dbReference type="ARBA" id="ARBA00004155"/>
    </source>
</evidence>
<dbReference type="EMBL" id="JAGPYM010000007">
    <property type="protein sequence ID" value="KAH6892157.1"/>
    <property type="molecule type" value="Genomic_DNA"/>
</dbReference>
<feature type="transmembrane region" description="Helical" evidence="11">
    <location>
        <begin position="128"/>
        <end position="147"/>
    </location>
</feature>
<feature type="transmembrane region" description="Helical" evidence="11">
    <location>
        <begin position="7"/>
        <end position="29"/>
    </location>
</feature>
<dbReference type="PANTHER" id="PTHR13131">
    <property type="entry name" value="CYSTINOSIN"/>
    <property type="match status" value="1"/>
</dbReference>
<organism evidence="12 13">
    <name type="scientific">Thelonectria olida</name>
    <dbReference type="NCBI Taxonomy" id="1576542"/>
    <lineage>
        <taxon>Eukaryota</taxon>
        <taxon>Fungi</taxon>
        <taxon>Dikarya</taxon>
        <taxon>Ascomycota</taxon>
        <taxon>Pezizomycotina</taxon>
        <taxon>Sordariomycetes</taxon>
        <taxon>Hypocreomycetidae</taxon>
        <taxon>Hypocreales</taxon>
        <taxon>Nectriaceae</taxon>
        <taxon>Thelonectria</taxon>
    </lineage>
</organism>
<sequence length="279" mass="31054">MASSLDSFLSFVSFVFGWVYFLAWSASFYPQCFLNWRRRSTSGTTVDFPFINVLGFVAYFASNAAFYYSPVVRAQYAARHDGHKPTAQFNDITFALHGAVLSIILTSQYLWTSAWGFTPSPGNKPSRFILGVSAGCVTGIILTYLLVTAAPGADPASDWVELDIVYALGYVKLIVTLIKYTPQVLFNYRNKSTEGWSIVGILLDLSGGILSVGQQGIDSYLQRDWSGITGNPVKFALGNVSMIYDAIFITQHYVLYRGASLRKTTESERLLDDEERRID</sequence>
<evidence type="ECO:0000256" key="10">
    <source>
        <dbReference type="ARBA" id="ARBA00048473"/>
    </source>
</evidence>
<evidence type="ECO:0000256" key="3">
    <source>
        <dbReference type="ARBA" id="ARBA00022448"/>
    </source>
</evidence>
<dbReference type="OrthoDB" id="75720at2759"/>
<keyword evidence="8 11" id="KW-0472">Membrane</keyword>
<keyword evidence="3" id="KW-0813">Transport</keyword>
<gene>
    <name evidence="12" type="ORF">B0T10DRAFT_559749</name>
</gene>
<feature type="transmembrane region" description="Helical" evidence="11">
    <location>
        <begin position="49"/>
        <end position="68"/>
    </location>
</feature>
<keyword evidence="7 11" id="KW-1133">Transmembrane helix</keyword>
<keyword evidence="13" id="KW-1185">Reference proteome</keyword>
<dbReference type="InterPro" id="IPR006603">
    <property type="entry name" value="PQ-loop_rpt"/>
</dbReference>
<comment type="caution">
    <text evidence="12">The sequence shown here is derived from an EMBL/GenBank/DDBJ whole genome shotgun (WGS) entry which is preliminary data.</text>
</comment>
<evidence type="ECO:0000313" key="13">
    <source>
        <dbReference type="Proteomes" id="UP000777438"/>
    </source>
</evidence>
<evidence type="ECO:0000256" key="7">
    <source>
        <dbReference type="ARBA" id="ARBA00022989"/>
    </source>
</evidence>
<evidence type="ECO:0000256" key="11">
    <source>
        <dbReference type="SAM" id="Phobius"/>
    </source>
</evidence>
<name>A0A9P8WA08_9HYPO</name>
<dbReference type="Pfam" id="PF04193">
    <property type="entry name" value="PQ-loop"/>
    <property type="match status" value="2"/>
</dbReference>
<dbReference type="FunFam" id="1.20.1280.290:FF:000016">
    <property type="entry name" value="Cystinosin homolog"/>
    <property type="match status" value="1"/>
</dbReference>
<comment type="subcellular location">
    <subcellularLocation>
        <location evidence="1">Lysosome membrane</location>
        <topology evidence="1">Multi-pass membrane protein</topology>
    </subcellularLocation>
</comment>
<protein>
    <submittedName>
        <fullName evidence="12">PQ loop repeat-domain-containing protein</fullName>
    </submittedName>
</protein>
<dbReference type="SMART" id="SM00679">
    <property type="entry name" value="CTNS"/>
    <property type="match status" value="2"/>
</dbReference>
<dbReference type="GO" id="GO:0015184">
    <property type="term" value="F:L-cystine transmembrane transporter activity"/>
    <property type="evidence" value="ECO:0007669"/>
    <property type="project" value="TreeGrafter"/>
</dbReference>
<comment type="catalytic activity">
    <reaction evidence="10">
        <text>L-cystine(out) + H(+)(out) = L-cystine(in) + H(+)(in)</text>
        <dbReference type="Rhea" id="RHEA:66172"/>
        <dbReference type="ChEBI" id="CHEBI:15378"/>
        <dbReference type="ChEBI" id="CHEBI:35491"/>
    </reaction>
    <physiologicalReaction direction="left-to-right" evidence="10">
        <dbReference type="Rhea" id="RHEA:66173"/>
    </physiologicalReaction>
</comment>
<evidence type="ECO:0000256" key="4">
    <source>
        <dbReference type="ARBA" id="ARBA00022692"/>
    </source>
</evidence>
<keyword evidence="4 11" id="KW-0812">Transmembrane</keyword>
<feature type="transmembrane region" description="Helical" evidence="11">
    <location>
        <begin position="195"/>
        <end position="213"/>
    </location>
</feature>
<evidence type="ECO:0000256" key="5">
    <source>
        <dbReference type="ARBA" id="ARBA00022737"/>
    </source>
</evidence>
<feature type="transmembrane region" description="Helical" evidence="11">
    <location>
        <begin position="89"/>
        <end position="108"/>
    </location>
</feature>
<keyword evidence="9" id="KW-0458">Lysosome</keyword>
<dbReference type="GO" id="GO:0000324">
    <property type="term" value="C:fungal-type vacuole"/>
    <property type="evidence" value="ECO:0007669"/>
    <property type="project" value="TreeGrafter"/>
</dbReference>
<dbReference type="InterPro" id="IPR005282">
    <property type="entry name" value="LC_transporter"/>
</dbReference>
<dbReference type="Gene3D" id="1.20.1280.290">
    <property type="match status" value="2"/>
</dbReference>
<comment type="similarity">
    <text evidence="2">Belongs to the cystinosin family.</text>
</comment>